<evidence type="ECO:0000313" key="2">
    <source>
        <dbReference type="Proteomes" id="UP000298735"/>
    </source>
</evidence>
<name>A0A4Z1R7C2_9HYPH</name>
<dbReference type="Proteomes" id="UP000298735">
    <property type="component" value="Chromosome Circular"/>
</dbReference>
<protein>
    <submittedName>
        <fullName evidence="1">Uncharacterized protein</fullName>
    </submittedName>
</protein>
<organism evidence="1 2">
    <name type="scientific">Agrobacterium salinitolerans</name>
    <dbReference type="NCBI Taxonomy" id="1183413"/>
    <lineage>
        <taxon>Bacteria</taxon>
        <taxon>Pseudomonadati</taxon>
        <taxon>Pseudomonadota</taxon>
        <taxon>Alphaproteobacteria</taxon>
        <taxon>Hyphomicrobiales</taxon>
        <taxon>Rhizobiaceae</taxon>
        <taxon>Rhizobium/Agrobacterium group</taxon>
        <taxon>Agrobacterium</taxon>
    </lineage>
</organism>
<dbReference type="AlphaFoldDB" id="A0A4Z1R7C2"/>
<proteinExistence type="predicted"/>
<accession>A0A4Z1R7C2</accession>
<dbReference type="OrthoDB" id="8116504at2"/>
<reference evidence="1" key="1">
    <citation type="submission" date="2022-10" db="EMBL/GenBank/DDBJ databases">
        <title>Complete genome sequence of Agrobacterium salinitolerans CFBP5507.</title>
        <authorList>
            <person name="Tchabashvili S."/>
            <person name="Yen H.-C."/>
            <person name="Haryono M."/>
            <person name="Lin Y.-C."/>
            <person name="Lai E.-M."/>
            <person name="Kuo C.-H."/>
        </authorList>
    </citation>
    <scope>NUCLEOTIDE SEQUENCE</scope>
    <source>
        <strain evidence="1">CFBP5507</strain>
    </source>
</reference>
<evidence type="ECO:0000313" key="1">
    <source>
        <dbReference type="EMBL" id="UYZ07528.1"/>
    </source>
</evidence>
<gene>
    <name evidence="1" type="ORF">CFBP5507_00475</name>
</gene>
<dbReference type="KEGG" id="asal:CFBP5507_00475"/>
<sequence>MTPVYKPYEKASFLAPANEIHHLHAVMNDPCDQHQVMVVNITSTKPDKYHDPACVLYAGEHPFIQHESYVLYRRADTVRATHVGKMVDLNYYIAREDWDPAVFARIVAGIRLSDDIAPRIVRYADDNNIV</sequence>
<dbReference type="EMBL" id="CP109968">
    <property type="protein sequence ID" value="UYZ07528.1"/>
    <property type="molecule type" value="Genomic_DNA"/>
</dbReference>
<dbReference type="RefSeq" id="WP_052819500.1">
    <property type="nucleotide sequence ID" value="NZ_CP074393.1"/>
</dbReference>